<dbReference type="InterPro" id="IPR002629">
    <property type="entry name" value="Met_Synth_C/arc"/>
</dbReference>
<proteinExistence type="predicted"/>
<feature type="coiled-coil region" evidence="1">
    <location>
        <begin position="276"/>
        <end position="303"/>
    </location>
</feature>
<dbReference type="GO" id="GO:0008270">
    <property type="term" value="F:zinc ion binding"/>
    <property type="evidence" value="ECO:0007669"/>
    <property type="project" value="InterPro"/>
</dbReference>
<evidence type="ECO:0000313" key="4">
    <source>
        <dbReference type="Proteomes" id="UP001140510"/>
    </source>
</evidence>
<dbReference type="Proteomes" id="UP001140510">
    <property type="component" value="Unassembled WGS sequence"/>
</dbReference>
<evidence type="ECO:0000256" key="1">
    <source>
        <dbReference type="SAM" id="Coils"/>
    </source>
</evidence>
<dbReference type="Gene3D" id="3.20.20.210">
    <property type="match status" value="2"/>
</dbReference>
<dbReference type="EMBL" id="JAPEVA010000143">
    <property type="protein sequence ID" value="KAJ4397968.1"/>
    <property type="molecule type" value="Genomic_DNA"/>
</dbReference>
<dbReference type="SUPFAM" id="SSF51726">
    <property type="entry name" value="UROD/MetE-like"/>
    <property type="match status" value="1"/>
</dbReference>
<dbReference type="GO" id="GO:0003871">
    <property type="term" value="F:5-methyltetrahydropteroyltriglutamate-homocysteine S-methyltransferase activity"/>
    <property type="evidence" value="ECO:0007669"/>
    <property type="project" value="InterPro"/>
</dbReference>
<sequence>MAPKFYAEHIGSLIRPTSVLASSLQGLDAKLRSETLDAAVRHILQTQVEMGITPLTHGEYPHPDFFSAFFDKLKGFEARFVSLTDGFCPEIPVIRGAAASGLFKGMQCPIATRKIEWTKFAFEGEWMQIRRAIASIAEGNSEKEKELLGRVKLTIPSPIVDDPDLTYFCDETFLSALREDGFEPDVLLSTYLQAHSDATKNCPEGLVMGIHLCRGNFSDDLWLTKGGYENIARRLFTETGYDAFFLEYKTEKAGSLEPLRFLPKGMTIVLGLVSTKQSELENLDTLEKKVREAAAVIAREQGRGTLEVLKEQIAVSPQCGFASAEHSKAIGSEERMWEKLCLMRDLAERIWSM</sequence>
<reference evidence="3" key="1">
    <citation type="submission" date="2022-10" db="EMBL/GenBank/DDBJ databases">
        <title>Tapping the CABI collections for fungal endophytes: first genome assemblies for Collariella, Neodidymelliopsis, Ascochyta clinopodiicola, Didymella pomorum, Didymosphaeria variabile, Neocosmospora piperis and Neocucurbitaria cava.</title>
        <authorList>
            <person name="Hill R."/>
        </authorList>
    </citation>
    <scope>NUCLEOTIDE SEQUENCE</scope>
    <source>
        <strain evidence="3">IMI 355091</strain>
    </source>
</reference>
<name>A0A9W8Z328_9PLEO</name>
<accession>A0A9W8Z328</accession>
<evidence type="ECO:0000313" key="3">
    <source>
        <dbReference type="EMBL" id="KAJ4397968.1"/>
    </source>
</evidence>
<protein>
    <recommendedName>
        <fullName evidence="2">Cobalamin-independent methionine synthase MetE C-terminal/archaeal domain-containing protein</fullName>
    </recommendedName>
</protein>
<organism evidence="3 4">
    <name type="scientific">Didymella pomorum</name>
    <dbReference type="NCBI Taxonomy" id="749634"/>
    <lineage>
        <taxon>Eukaryota</taxon>
        <taxon>Fungi</taxon>
        <taxon>Dikarya</taxon>
        <taxon>Ascomycota</taxon>
        <taxon>Pezizomycotina</taxon>
        <taxon>Dothideomycetes</taxon>
        <taxon>Pleosporomycetidae</taxon>
        <taxon>Pleosporales</taxon>
        <taxon>Pleosporineae</taxon>
        <taxon>Didymellaceae</taxon>
        <taxon>Didymella</taxon>
    </lineage>
</organism>
<feature type="domain" description="Cobalamin-independent methionine synthase MetE C-terminal/archaeal" evidence="2">
    <location>
        <begin position="210"/>
        <end position="334"/>
    </location>
</feature>
<dbReference type="AlphaFoldDB" id="A0A9W8Z328"/>
<dbReference type="PANTHER" id="PTHR43844:SF2">
    <property type="entry name" value="SYNTHASE, VITAMIN-B12 INDEPENDENT, PUTATIVE (AFU_ORTHOLOGUE AFUA_3G12060)-RELATED"/>
    <property type="match status" value="1"/>
</dbReference>
<dbReference type="GO" id="GO:0009086">
    <property type="term" value="P:methionine biosynthetic process"/>
    <property type="evidence" value="ECO:0007669"/>
    <property type="project" value="InterPro"/>
</dbReference>
<keyword evidence="1" id="KW-0175">Coiled coil</keyword>
<keyword evidence="4" id="KW-1185">Reference proteome</keyword>
<evidence type="ECO:0000259" key="2">
    <source>
        <dbReference type="Pfam" id="PF01717"/>
    </source>
</evidence>
<dbReference type="Pfam" id="PF01717">
    <property type="entry name" value="Meth_synt_2"/>
    <property type="match status" value="1"/>
</dbReference>
<dbReference type="OrthoDB" id="7772923at2759"/>
<dbReference type="InterPro" id="IPR038071">
    <property type="entry name" value="UROD/MetE-like_sf"/>
</dbReference>
<comment type="caution">
    <text evidence="3">The sequence shown here is derived from an EMBL/GenBank/DDBJ whole genome shotgun (WGS) entry which is preliminary data.</text>
</comment>
<gene>
    <name evidence="3" type="ORF">N0V91_010551</name>
</gene>
<dbReference type="PANTHER" id="PTHR43844">
    <property type="entry name" value="METHIONINE SYNTHASE"/>
    <property type="match status" value="1"/>
</dbReference>